<dbReference type="PANTHER" id="PTHR43357:SF4">
    <property type="entry name" value="INNER MEMBRANE ABC TRANSPORTER PERMEASE PROTEIN YDCV"/>
    <property type="match status" value="1"/>
</dbReference>
<sequence>MKAGIGVRLFACLIALLFVTPTLIVVATSFTSGTMVVFPPNGLSLRWFEEVFADPEWLDAFANSLQVGLLAAVIAMLAGSSLAFAAGRGRGIPPGLVTALAVLPMMVPLVVAGIGFYLVYVTIGISGGVAGLAVAHAVLGLPFVFVNVLAALKGVDRHVEEAARACGASQTRALVRITVPLIAPAALVGGVLAFVSSWDEVVIALFLNTPEFRTLPVVMWGQVRSGIEPSISAVATLVTAVSLVMAGLILLGPVLRRKLRSLWRQQ</sequence>
<evidence type="ECO:0000256" key="8">
    <source>
        <dbReference type="RuleBase" id="RU363032"/>
    </source>
</evidence>
<evidence type="ECO:0000259" key="9">
    <source>
        <dbReference type="PROSITE" id="PS50928"/>
    </source>
</evidence>
<evidence type="ECO:0000256" key="7">
    <source>
        <dbReference type="ARBA" id="ARBA00023136"/>
    </source>
</evidence>
<evidence type="ECO:0000313" key="10">
    <source>
        <dbReference type="EMBL" id="GES07181.1"/>
    </source>
</evidence>
<comment type="similarity">
    <text evidence="8">Belongs to the binding-protein-dependent transport system permease family.</text>
</comment>
<dbReference type="EMBL" id="BLAE01000005">
    <property type="protein sequence ID" value="GES07181.1"/>
    <property type="molecule type" value="Genomic_DNA"/>
</dbReference>
<evidence type="ECO:0000313" key="11">
    <source>
        <dbReference type="Proteomes" id="UP000331127"/>
    </source>
</evidence>
<dbReference type="Pfam" id="PF00528">
    <property type="entry name" value="BPD_transp_1"/>
    <property type="match status" value="1"/>
</dbReference>
<organism evidence="10 11">
    <name type="scientific">Acrocarpospora macrocephala</name>
    <dbReference type="NCBI Taxonomy" id="150177"/>
    <lineage>
        <taxon>Bacteria</taxon>
        <taxon>Bacillati</taxon>
        <taxon>Actinomycetota</taxon>
        <taxon>Actinomycetes</taxon>
        <taxon>Streptosporangiales</taxon>
        <taxon>Streptosporangiaceae</taxon>
        <taxon>Acrocarpospora</taxon>
    </lineage>
</organism>
<accession>A0A5M3WJ34</accession>
<comment type="caution">
    <text evidence="10">The sequence shown here is derived from an EMBL/GenBank/DDBJ whole genome shotgun (WGS) entry which is preliminary data.</text>
</comment>
<keyword evidence="2 8" id="KW-0813">Transport</keyword>
<feature type="transmembrane region" description="Helical" evidence="8">
    <location>
        <begin position="65"/>
        <end position="85"/>
    </location>
</feature>
<gene>
    <name evidence="10" type="ORF">Amac_007760</name>
</gene>
<dbReference type="OrthoDB" id="9810794at2"/>
<dbReference type="InterPro" id="IPR000515">
    <property type="entry name" value="MetI-like"/>
</dbReference>
<dbReference type="CDD" id="cd06261">
    <property type="entry name" value="TM_PBP2"/>
    <property type="match status" value="1"/>
</dbReference>
<protein>
    <submittedName>
        <fullName evidence="10">Polyamine ABC transporter permease</fullName>
    </submittedName>
</protein>
<feature type="transmembrane region" description="Helical" evidence="8">
    <location>
        <begin position="231"/>
        <end position="255"/>
    </location>
</feature>
<evidence type="ECO:0000256" key="6">
    <source>
        <dbReference type="ARBA" id="ARBA00022989"/>
    </source>
</evidence>
<evidence type="ECO:0000256" key="2">
    <source>
        <dbReference type="ARBA" id="ARBA00022448"/>
    </source>
</evidence>
<feature type="transmembrane region" description="Helical" evidence="8">
    <location>
        <begin position="97"/>
        <end position="123"/>
    </location>
</feature>
<comment type="subcellular location">
    <subcellularLocation>
        <location evidence="1">Cell inner membrane</location>
        <topology evidence="1">Multi-pass membrane protein</topology>
    </subcellularLocation>
    <subcellularLocation>
        <location evidence="8">Cell membrane</location>
        <topology evidence="8">Multi-pass membrane protein</topology>
    </subcellularLocation>
</comment>
<dbReference type="PANTHER" id="PTHR43357">
    <property type="entry name" value="INNER MEMBRANE ABC TRANSPORTER PERMEASE PROTEIN YDCV"/>
    <property type="match status" value="1"/>
</dbReference>
<keyword evidence="11" id="KW-1185">Reference proteome</keyword>
<evidence type="ECO:0000256" key="3">
    <source>
        <dbReference type="ARBA" id="ARBA00022475"/>
    </source>
</evidence>
<keyword evidence="3" id="KW-1003">Cell membrane</keyword>
<dbReference type="GO" id="GO:0055085">
    <property type="term" value="P:transmembrane transport"/>
    <property type="evidence" value="ECO:0007669"/>
    <property type="project" value="InterPro"/>
</dbReference>
<dbReference type="InterPro" id="IPR035906">
    <property type="entry name" value="MetI-like_sf"/>
</dbReference>
<dbReference type="RefSeq" id="WP_155352893.1">
    <property type="nucleotide sequence ID" value="NZ_BAAAHL010000077.1"/>
</dbReference>
<dbReference type="GO" id="GO:0005886">
    <property type="term" value="C:plasma membrane"/>
    <property type="evidence" value="ECO:0007669"/>
    <property type="project" value="UniProtKB-SubCell"/>
</dbReference>
<keyword evidence="7 8" id="KW-0472">Membrane</keyword>
<evidence type="ECO:0000256" key="5">
    <source>
        <dbReference type="ARBA" id="ARBA00022692"/>
    </source>
</evidence>
<keyword evidence="4" id="KW-0997">Cell inner membrane</keyword>
<dbReference type="AlphaFoldDB" id="A0A5M3WJ34"/>
<name>A0A5M3WJ34_9ACTN</name>
<dbReference type="Proteomes" id="UP000331127">
    <property type="component" value="Unassembled WGS sequence"/>
</dbReference>
<feature type="domain" description="ABC transmembrane type-1" evidence="9">
    <location>
        <begin position="61"/>
        <end position="249"/>
    </location>
</feature>
<feature type="transmembrane region" description="Helical" evidence="8">
    <location>
        <begin position="173"/>
        <end position="195"/>
    </location>
</feature>
<dbReference type="Gene3D" id="1.10.3720.10">
    <property type="entry name" value="MetI-like"/>
    <property type="match status" value="1"/>
</dbReference>
<dbReference type="PROSITE" id="PS50928">
    <property type="entry name" value="ABC_TM1"/>
    <property type="match status" value="1"/>
</dbReference>
<feature type="transmembrane region" description="Helical" evidence="8">
    <location>
        <begin position="129"/>
        <end position="152"/>
    </location>
</feature>
<evidence type="ECO:0000256" key="4">
    <source>
        <dbReference type="ARBA" id="ARBA00022519"/>
    </source>
</evidence>
<proteinExistence type="inferred from homology"/>
<evidence type="ECO:0000256" key="1">
    <source>
        <dbReference type="ARBA" id="ARBA00004429"/>
    </source>
</evidence>
<keyword evidence="6 8" id="KW-1133">Transmembrane helix</keyword>
<dbReference type="SUPFAM" id="SSF161098">
    <property type="entry name" value="MetI-like"/>
    <property type="match status" value="1"/>
</dbReference>
<keyword evidence="5 8" id="KW-0812">Transmembrane</keyword>
<reference evidence="10 11" key="1">
    <citation type="submission" date="2019-10" db="EMBL/GenBank/DDBJ databases">
        <title>Whole genome shotgun sequence of Acrocarpospora macrocephala NBRC 16266.</title>
        <authorList>
            <person name="Ichikawa N."/>
            <person name="Kimura A."/>
            <person name="Kitahashi Y."/>
            <person name="Komaki H."/>
            <person name="Oguchi A."/>
        </authorList>
    </citation>
    <scope>NUCLEOTIDE SEQUENCE [LARGE SCALE GENOMIC DNA]</scope>
    <source>
        <strain evidence="10 11">NBRC 16266</strain>
    </source>
</reference>